<comment type="subcellular location">
    <subcellularLocation>
        <location evidence="1">Cell membrane</location>
        <topology evidence="1">Lipid-anchor</topology>
    </subcellularLocation>
</comment>
<dbReference type="Gene3D" id="3.40.50.300">
    <property type="entry name" value="P-loop containing nucleotide triphosphate hydrolases"/>
    <property type="match status" value="1"/>
</dbReference>
<dbReference type="PANTHER" id="PTHR46149">
    <property type="entry name" value="MIP08469P"/>
    <property type="match status" value="1"/>
</dbReference>
<keyword evidence="5" id="KW-0472">Membrane</keyword>
<evidence type="ECO:0000256" key="6">
    <source>
        <dbReference type="ARBA" id="ARBA00023288"/>
    </source>
</evidence>
<keyword evidence="4" id="KW-0342">GTP-binding</keyword>
<evidence type="ECO:0000256" key="4">
    <source>
        <dbReference type="ARBA" id="ARBA00023134"/>
    </source>
</evidence>
<dbReference type="InterPro" id="IPR001806">
    <property type="entry name" value="Small_GTPase"/>
</dbReference>
<comment type="caution">
    <text evidence="7">The sequence shown here is derived from an EMBL/GenBank/DDBJ whole genome shotgun (WGS) entry which is preliminary data.</text>
</comment>
<dbReference type="InterPro" id="IPR052236">
    <property type="entry name" value="Small_GTPase_RasD"/>
</dbReference>
<dbReference type="AlphaFoldDB" id="A0A8K0NXT1"/>
<evidence type="ECO:0000313" key="8">
    <source>
        <dbReference type="Proteomes" id="UP000792457"/>
    </source>
</evidence>
<dbReference type="SUPFAM" id="SSF52540">
    <property type="entry name" value="P-loop containing nucleoside triphosphate hydrolases"/>
    <property type="match status" value="1"/>
</dbReference>
<reference evidence="7" key="2">
    <citation type="submission" date="2017-10" db="EMBL/GenBank/DDBJ databases">
        <title>Ladona fulva Genome sequencing and assembly.</title>
        <authorList>
            <person name="Murali S."/>
            <person name="Richards S."/>
            <person name="Bandaranaike D."/>
            <person name="Bellair M."/>
            <person name="Blankenburg K."/>
            <person name="Chao H."/>
            <person name="Dinh H."/>
            <person name="Doddapaneni H."/>
            <person name="Dugan-Rocha S."/>
            <person name="Elkadiri S."/>
            <person name="Gnanaolivu R."/>
            <person name="Hernandez B."/>
            <person name="Skinner E."/>
            <person name="Javaid M."/>
            <person name="Lee S."/>
            <person name="Li M."/>
            <person name="Ming W."/>
            <person name="Munidasa M."/>
            <person name="Muniz J."/>
            <person name="Nguyen L."/>
            <person name="Hughes D."/>
            <person name="Osuji N."/>
            <person name="Pu L.-L."/>
            <person name="Puazo M."/>
            <person name="Qu C."/>
            <person name="Quiroz J."/>
            <person name="Raj R."/>
            <person name="Weissenberger G."/>
            <person name="Xin Y."/>
            <person name="Zou X."/>
            <person name="Han Y."/>
            <person name="Worley K."/>
            <person name="Muzny D."/>
            <person name="Gibbs R."/>
        </authorList>
    </citation>
    <scope>NUCLEOTIDE SEQUENCE</scope>
    <source>
        <strain evidence="7">Sampled in the wild</strain>
    </source>
</reference>
<dbReference type="InterPro" id="IPR027417">
    <property type="entry name" value="P-loop_NTPase"/>
</dbReference>
<evidence type="ECO:0000313" key="7">
    <source>
        <dbReference type="EMBL" id="KAG8225513.1"/>
    </source>
</evidence>
<keyword evidence="6" id="KW-0449">Lipoprotein</keyword>
<dbReference type="GO" id="GO:0005886">
    <property type="term" value="C:plasma membrane"/>
    <property type="evidence" value="ECO:0007669"/>
    <property type="project" value="UniProtKB-SubCell"/>
</dbReference>
<dbReference type="PRINTS" id="PR00449">
    <property type="entry name" value="RASTRNSFRMNG"/>
</dbReference>
<name>A0A8K0NXT1_LADFU</name>
<dbReference type="Proteomes" id="UP000792457">
    <property type="component" value="Unassembled WGS sequence"/>
</dbReference>
<evidence type="ECO:0000256" key="3">
    <source>
        <dbReference type="ARBA" id="ARBA00022481"/>
    </source>
</evidence>
<dbReference type="GO" id="GO:0003924">
    <property type="term" value="F:GTPase activity"/>
    <property type="evidence" value="ECO:0007669"/>
    <property type="project" value="InterPro"/>
</dbReference>
<dbReference type="Pfam" id="PF00071">
    <property type="entry name" value="Ras"/>
    <property type="match status" value="1"/>
</dbReference>
<dbReference type="PANTHER" id="PTHR46149:SF7">
    <property type="entry name" value="GTP-BINDING PROTEIN DI-RAS2"/>
    <property type="match status" value="1"/>
</dbReference>
<gene>
    <name evidence="7" type="ORF">J437_LFUL005939</name>
</gene>
<accession>A0A8K0NXT1</accession>
<organism evidence="7 8">
    <name type="scientific">Ladona fulva</name>
    <name type="common">Scarce chaser dragonfly</name>
    <name type="synonym">Libellula fulva</name>
    <dbReference type="NCBI Taxonomy" id="123851"/>
    <lineage>
        <taxon>Eukaryota</taxon>
        <taxon>Metazoa</taxon>
        <taxon>Ecdysozoa</taxon>
        <taxon>Arthropoda</taxon>
        <taxon>Hexapoda</taxon>
        <taxon>Insecta</taxon>
        <taxon>Pterygota</taxon>
        <taxon>Palaeoptera</taxon>
        <taxon>Odonata</taxon>
        <taxon>Epiprocta</taxon>
        <taxon>Anisoptera</taxon>
        <taxon>Libelluloidea</taxon>
        <taxon>Libellulidae</taxon>
        <taxon>Ladona</taxon>
    </lineage>
</organism>
<keyword evidence="4" id="KW-0547">Nucleotide-binding</keyword>
<reference evidence="7" key="1">
    <citation type="submission" date="2013-04" db="EMBL/GenBank/DDBJ databases">
        <authorList>
            <person name="Qu J."/>
            <person name="Murali S.C."/>
            <person name="Bandaranaike D."/>
            <person name="Bellair M."/>
            <person name="Blankenburg K."/>
            <person name="Chao H."/>
            <person name="Dinh H."/>
            <person name="Doddapaneni H."/>
            <person name="Downs B."/>
            <person name="Dugan-Rocha S."/>
            <person name="Elkadiri S."/>
            <person name="Gnanaolivu R.D."/>
            <person name="Hernandez B."/>
            <person name="Javaid M."/>
            <person name="Jayaseelan J.C."/>
            <person name="Lee S."/>
            <person name="Li M."/>
            <person name="Ming W."/>
            <person name="Munidasa M."/>
            <person name="Muniz J."/>
            <person name="Nguyen L."/>
            <person name="Ongeri F."/>
            <person name="Osuji N."/>
            <person name="Pu L.-L."/>
            <person name="Puazo M."/>
            <person name="Qu C."/>
            <person name="Quiroz J."/>
            <person name="Raj R."/>
            <person name="Weissenberger G."/>
            <person name="Xin Y."/>
            <person name="Zou X."/>
            <person name="Han Y."/>
            <person name="Richards S."/>
            <person name="Worley K."/>
            <person name="Muzny D."/>
            <person name="Gibbs R."/>
        </authorList>
    </citation>
    <scope>NUCLEOTIDE SEQUENCE</scope>
    <source>
        <strain evidence="7">Sampled in the wild</strain>
    </source>
</reference>
<evidence type="ECO:0000256" key="1">
    <source>
        <dbReference type="ARBA" id="ARBA00004193"/>
    </source>
</evidence>
<dbReference type="OrthoDB" id="265044at2759"/>
<keyword evidence="8" id="KW-1185">Reference proteome</keyword>
<evidence type="ECO:0000256" key="5">
    <source>
        <dbReference type="ARBA" id="ARBA00023136"/>
    </source>
</evidence>
<keyword evidence="3" id="KW-0488">Methylation</keyword>
<sequence>MAEKNRSKRAKKANIHHFLDSYVNQNKISIPLMVDQERIRLVVLGGAGVGKSSILQRFLFRTFPERHKRTVEDLYTRDFKLARNPSLFQQNQGSPSGGKSTNN</sequence>
<proteinExistence type="predicted"/>
<dbReference type="GO" id="GO:0005525">
    <property type="term" value="F:GTP binding"/>
    <property type="evidence" value="ECO:0007669"/>
    <property type="project" value="UniProtKB-KW"/>
</dbReference>
<evidence type="ECO:0000256" key="2">
    <source>
        <dbReference type="ARBA" id="ARBA00022475"/>
    </source>
</evidence>
<dbReference type="EMBL" id="KZ308240">
    <property type="protein sequence ID" value="KAG8225513.1"/>
    <property type="molecule type" value="Genomic_DNA"/>
</dbReference>
<protein>
    <submittedName>
        <fullName evidence="7">Uncharacterized protein</fullName>
    </submittedName>
</protein>
<keyword evidence="2" id="KW-1003">Cell membrane</keyword>